<dbReference type="GO" id="GO:0098888">
    <property type="term" value="C:extrinsic component of presynaptic membrane"/>
    <property type="evidence" value="ECO:0007669"/>
    <property type="project" value="Ensembl"/>
</dbReference>
<reference evidence="19 20" key="3">
    <citation type="submission" date="2018-12" db="EMBL/GenBank/DDBJ databases">
        <title>G10K-VGP greater horseshoe bat female genome, primary haplotype.</title>
        <authorList>
            <person name="Teeling E."/>
            <person name="Myers G."/>
            <person name="Vernes S."/>
            <person name="Pippel M."/>
            <person name="Winkler S."/>
            <person name="Fedrigo O."/>
            <person name="Rhie A."/>
            <person name="Koren S."/>
            <person name="Phillippy A."/>
            <person name="Lewin H."/>
            <person name="Damas J."/>
            <person name="Howe K."/>
            <person name="Mountcastle J."/>
            <person name="Jarvis E.D."/>
        </authorList>
    </citation>
    <scope>NUCLEOTIDE SEQUENCE [LARGE SCALE GENOMIC DNA]</scope>
</reference>
<dbReference type="GO" id="GO:0001774">
    <property type="term" value="P:microglial cell activation"/>
    <property type="evidence" value="ECO:0007669"/>
    <property type="project" value="Ensembl"/>
</dbReference>
<evidence type="ECO:0000256" key="7">
    <source>
        <dbReference type="ARBA" id="ARBA00022737"/>
    </source>
</evidence>
<feature type="signal peptide" evidence="16">
    <location>
        <begin position="1"/>
        <end position="20"/>
    </location>
</feature>
<evidence type="ECO:0000256" key="9">
    <source>
        <dbReference type="ARBA" id="ARBA00022875"/>
    </source>
</evidence>
<protein>
    <recommendedName>
        <fullName evidence="3">Complement C1q subcomponent subunit A</fullName>
    </recommendedName>
</protein>
<evidence type="ECO:0000313" key="20">
    <source>
        <dbReference type="Proteomes" id="UP000472240"/>
    </source>
</evidence>
<dbReference type="GO" id="GO:0150064">
    <property type="term" value="P:vertebrate eye-specific patterning"/>
    <property type="evidence" value="ECO:0007669"/>
    <property type="project" value="Ensembl"/>
</dbReference>
<dbReference type="EMBL" id="JACAGC010000009">
    <property type="protein sequence ID" value="KAF6344127.1"/>
    <property type="molecule type" value="Genomic_DNA"/>
</dbReference>
<evidence type="ECO:0000256" key="1">
    <source>
        <dbReference type="ARBA" id="ARBA00004241"/>
    </source>
</evidence>
<evidence type="ECO:0000256" key="5">
    <source>
        <dbReference type="ARBA" id="ARBA00022588"/>
    </source>
</evidence>
<dbReference type="KEGG" id="rfq:117026465"/>
<dbReference type="GO" id="GO:0016322">
    <property type="term" value="P:neuron remodeling"/>
    <property type="evidence" value="ECO:0007669"/>
    <property type="project" value="Ensembl"/>
</dbReference>
<comment type="subunit">
    <text evidence="14">Core component of the complement C1 complex, a calcium-dependent complex composed of 1 molecule of the C1Q subcomplex, 2 molecules of C1R and 2 molecules of C1S. The C1Q subcomplex is composed 18 subunits: 3 chains of C1QA, C1QB, and C1QC trimerize to form 6 collagen-like triple helices connected to six globular ligand-recognition modules (C1q domain). Interacts with CR1 (via Sushi 24 and Sushi 25 domains). Interacts (via C-terminus) with CD33; this interaction activates CD33 inhibitory motifs.</text>
</comment>
<feature type="region of interest" description="Disordered" evidence="15">
    <location>
        <begin position="29"/>
        <end position="123"/>
    </location>
</feature>
<dbReference type="GO" id="GO:0001786">
    <property type="term" value="F:phosphatidylserine binding"/>
    <property type="evidence" value="ECO:0007669"/>
    <property type="project" value="Ensembl"/>
</dbReference>
<evidence type="ECO:0000256" key="12">
    <source>
        <dbReference type="ARBA" id="ARBA00023180"/>
    </source>
</evidence>
<reference evidence="19 20" key="1">
    <citation type="journal article" date="2015" name="Annu Rev Anim Biosci">
        <title>The Genome 10K Project: a way forward.</title>
        <authorList>
            <person name="Koepfli K.P."/>
            <person name="Paten B."/>
            <person name="O'Brien S.J."/>
            <person name="Koepfli K.P."/>
            <person name="Paten B."/>
            <person name="Antunes A."/>
            <person name="Belov K."/>
            <person name="Bustamante C."/>
            <person name="Castoe T.A."/>
            <person name="Clawson H."/>
            <person name="Crawford A.J."/>
            <person name="Diekhans M."/>
            <person name="Distel D."/>
            <person name="Durbin R."/>
            <person name="Earl D."/>
            <person name="Fujita M.K."/>
            <person name="Gamble T."/>
            <person name="Georges A."/>
            <person name="Gemmell N."/>
            <person name="Gilbert M.T."/>
            <person name="Graves J.M."/>
            <person name="Green R.E."/>
            <person name="Hickey G."/>
            <person name="Jarvis E.D."/>
            <person name="Johnson W."/>
            <person name="Komissarov A."/>
            <person name="Korf I."/>
            <person name="Kuhn R."/>
            <person name="Larkin D.M."/>
            <person name="Lewin H."/>
            <person name="Lopez J.V."/>
            <person name="Ma J."/>
            <person name="Marques-Bonet T."/>
            <person name="Miller W."/>
            <person name="Murphy R."/>
            <person name="Pevzner P."/>
            <person name="Shapiro B."/>
            <person name="Steiner C."/>
            <person name="Tamazian G."/>
            <person name="Venkatesh B."/>
            <person name="Wang J."/>
            <person name="Wayne R."/>
            <person name="Wiley E."/>
            <person name="Yang H."/>
            <person name="Zhang G."/>
            <person name="Haussler D."/>
            <person name="Ryder O."/>
            <person name="O'Brien S.J."/>
        </authorList>
    </citation>
    <scope>NUCLEOTIDE SEQUENCE</scope>
</reference>
<dbReference type="AlphaFoldDB" id="A0A671DST9"/>
<accession>A0A671DST9</accession>
<evidence type="ECO:0000256" key="11">
    <source>
        <dbReference type="ARBA" id="ARBA00023157"/>
    </source>
</evidence>
<dbReference type="Proteomes" id="UP000585614">
    <property type="component" value="Unassembled WGS sequence"/>
</dbReference>
<keyword evidence="8" id="KW-0391">Immunity</keyword>
<dbReference type="GO" id="GO:0062167">
    <property type="term" value="C:complement component C1q complex"/>
    <property type="evidence" value="ECO:0007669"/>
    <property type="project" value="Ensembl"/>
</dbReference>
<dbReference type="GO" id="GO:0106139">
    <property type="term" value="C:symbiont cell surface"/>
    <property type="evidence" value="ECO:0007669"/>
    <property type="project" value="Ensembl"/>
</dbReference>
<reference evidence="19 20" key="2">
    <citation type="journal article" date="2018" name="Annu Rev Anim Biosci">
        <title>Bat Biology, Genomes, and the Bat1K Project: To Generate Chromosome-Level Genomes for All Living Bat Species.</title>
        <authorList>
            <person name="Teeling E.C."/>
            <person name="Vernes S.C."/>
            <person name="Davalos L.M."/>
            <person name="Ray D.A."/>
            <person name="Gilbert M.T.P."/>
            <person name="Myers E."/>
        </authorList>
    </citation>
    <scope>NUCLEOTIDE SEQUENCE</scope>
</reference>
<keyword evidence="5" id="KW-0399">Innate immunity</keyword>
<evidence type="ECO:0000256" key="13">
    <source>
        <dbReference type="ARBA" id="ARBA00023278"/>
    </source>
</evidence>
<keyword evidence="6 16" id="KW-0732">Signal</keyword>
<reference evidence="18 21" key="4">
    <citation type="journal article" date="2020" name="Nature">
        <title>Six reference-quality genomes reveal evolution of bat adaptations.</title>
        <authorList>
            <person name="Jebb D."/>
            <person name="Huang Z."/>
            <person name="Pippel M."/>
            <person name="Hughes G.M."/>
            <person name="Lavrichenko K."/>
            <person name="Devanna P."/>
            <person name="Winkler S."/>
            <person name="Jermiin L.S."/>
            <person name="Skirmuntt E.C."/>
            <person name="Katzourakis A."/>
            <person name="Burkitt-Gray L."/>
            <person name="Ray D.A."/>
            <person name="Sullivan K.A.M."/>
            <person name="Roscito J.G."/>
            <person name="Kirilenko B.M."/>
            <person name="Davalos L.M."/>
            <person name="Corthals A.P."/>
            <person name="Power M.L."/>
            <person name="Jones G."/>
            <person name="Ransome R.D."/>
            <person name="Dechmann D.K.N."/>
            <person name="Locatelli A.G."/>
            <person name="Puechmaille S.J."/>
            <person name="Fedrigo O."/>
            <person name="Jarvis E.D."/>
            <person name="Hiller M."/>
            <person name="Vernes S.C."/>
            <person name="Myers E.W."/>
            <person name="Teeling E.C."/>
        </authorList>
    </citation>
    <scope>NUCLEOTIDE SEQUENCE [LARGE SCALE GENOMIC DNA]</scope>
    <source>
        <strain evidence="18">MRhiFer1</strain>
        <tissue evidence="18">Lung</tissue>
    </source>
</reference>
<dbReference type="GO" id="GO:0001791">
    <property type="term" value="F:IgM binding"/>
    <property type="evidence" value="ECO:0007669"/>
    <property type="project" value="Ensembl"/>
</dbReference>
<dbReference type="InterPro" id="IPR001073">
    <property type="entry name" value="C1q_dom"/>
</dbReference>
<evidence type="ECO:0000256" key="15">
    <source>
        <dbReference type="SAM" id="MobiDB-lite"/>
    </source>
</evidence>
<dbReference type="FunFam" id="2.60.120.40:FF:000001">
    <property type="entry name" value="Complement C1q B chain"/>
    <property type="match status" value="1"/>
</dbReference>
<keyword evidence="10" id="KW-0176">Collagen</keyword>
<evidence type="ECO:0000313" key="21">
    <source>
        <dbReference type="Proteomes" id="UP000585614"/>
    </source>
</evidence>
<evidence type="ECO:0000256" key="2">
    <source>
        <dbReference type="ARBA" id="ARBA00004613"/>
    </source>
</evidence>
<evidence type="ECO:0000256" key="6">
    <source>
        <dbReference type="ARBA" id="ARBA00022729"/>
    </source>
</evidence>
<evidence type="ECO:0000256" key="4">
    <source>
        <dbReference type="ARBA" id="ARBA00022525"/>
    </source>
</evidence>
<dbReference type="SUPFAM" id="SSF49842">
    <property type="entry name" value="TNF-like"/>
    <property type="match status" value="1"/>
</dbReference>
<dbReference type="GO" id="GO:0019864">
    <property type="term" value="F:IgG binding"/>
    <property type="evidence" value="ECO:0007669"/>
    <property type="project" value="Ensembl"/>
</dbReference>
<evidence type="ECO:0000313" key="18">
    <source>
        <dbReference type="EMBL" id="KAF6344127.1"/>
    </source>
</evidence>
<dbReference type="PANTHER" id="PTHR15427">
    <property type="entry name" value="EMILIN ELASTIN MICROFIBRIL INTERFACE-LOCATED PROTEIN ELASTIN MICROFIBRIL INTERFACER"/>
    <property type="match status" value="1"/>
</dbReference>
<dbReference type="GO" id="GO:0005602">
    <property type="term" value="C:complement component C1 complex"/>
    <property type="evidence" value="ECO:0007669"/>
    <property type="project" value="Ensembl"/>
</dbReference>
<keyword evidence="9" id="KW-0180">Complement pathway</keyword>
<dbReference type="InterPro" id="IPR008983">
    <property type="entry name" value="Tumour_necrosis_fac-like_dom"/>
</dbReference>
<dbReference type="InterPro" id="IPR008160">
    <property type="entry name" value="Collagen"/>
</dbReference>
<dbReference type="InterPro" id="IPR050392">
    <property type="entry name" value="Collagen/C1q_domain"/>
</dbReference>
<dbReference type="GO" id="GO:0006958">
    <property type="term" value="P:complement activation, classical pathway"/>
    <property type="evidence" value="ECO:0007669"/>
    <property type="project" value="UniProtKB-KW"/>
</dbReference>
<evidence type="ECO:0000256" key="3">
    <source>
        <dbReference type="ARBA" id="ARBA00013456"/>
    </source>
</evidence>
<dbReference type="GO" id="GO:0005581">
    <property type="term" value="C:collagen trimer"/>
    <property type="evidence" value="ECO:0007669"/>
    <property type="project" value="UniProtKB-KW"/>
</dbReference>
<proteinExistence type="predicted"/>
<dbReference type="RefSeq" id="XP_032969103.1">
    <property type="nucleotide sequence ID" value="XM_033113212.1"/>
</dbReference>
<evidence type="ECO:0000256" key="14">
    <source>
        <dbReference type="ARBA" id="ARBA00093497"/>
    </source>
</evidence>
<dbReference type="OrthoDB" id="6343173at2759"/>
<dbReference type="Gene3D" id="2.60.120.40">
    <property type="match status" value="1"/>
</dbReference>
<comment type="subcellular location">
    <subcellularLocation>
        <location evidence="1">Cell surface</location>
    </subcellularLocation>
    <subcellularLocation>
        <location evidence="2">Secreted</location>
    </subcellularLocation>
</comment>
<dbReference type="PANTHER" id="PTHR15427:SF26">
    <property type="entry name" value="COMPLEMENT C1Q SUBCOMPONENT SUBUNIT A"/>
    <property type="match status" value="1"/>
</dbReference>
<dbReference type="Proteomes" id="UP000472240">
    <property type="component" value="Chromosome 9"/>
</dbReference>
<evidence type="ECO:0000256" key="16">
    <source>
        <dbReference type="SAM" id="SignalP"/>
    </source>
</evidence>
<evidence type="ECO:0000256" key="8">
    <source>
        <dbReference type="ARBA" id="ARBA00022859"/>
    </source>
</evidence>
<dbReference type="Pfam" id="PF00386">
    <property type="entry name" value="C1q"/>
    <property type="match status" value="1"/>
</dbReference>
<dbReference type="GeneID" id="117026465"/>
<feature type="chain" id="PRO_5044625252" description="Complement C1q subcomponent subunit A" evidence="16">
    <location>
        <begin position="21"/>
        <end position="245"/>
    </location>
</feature>
<dbReference type="PROSITE" id="PS50871">
    <property type="entry name" value="C1Q"/>
    <property type="match status" value="1"/>
</dbReference>
<keyword evidence="4" id="KW-0964">Secreted</keyword>
<dbReference type="PRINTS" id="PR00007">
    <property type="entry name" value="COMPLEMNTC1Q"/>
</dbReference>
<keyword evidence="13" id="KW-0379">Hydroxylation</keyword>
<name>A0A671DST9_RHIFE</name>
<dbReference type="GO" id="GO:0098890">
    <property type="term" value="C:extrinsic component of postsynaptic membrane"/>
    <property type="evidence" value="ECO:0007669"/>
    <property type="project" value="Ensembl"/>
</dbReference>
<sequence length="245" mass="25687">METLWGWLVFGALALSLASAATQDVCRAPDGRGGAAGTPGRPGRPGLKGERGDPGAPGIRTGIRGIKGDEGDPGPPGNPGKMGYPGPTGPMGAPGIPGLKGTKGNPGDINNQPRPAFSAVRRNPPTGGNVVIFDLVITNEEGRYQSNSGRFVCAVPGYYYFTFQVVSKWDICLSIMSSRKGHLPFSLGFCDLNSKGTFQVLSGSTVLQLQQGDQVWIEKDPAKGRIYQGSEADSVFSGFLIFPST</sequence>
<keyword evidence="11" id="KW-1015">Disulfide bond</keyword>
<keyword evidence="20" id="KW-1185">Reference proteome</keyword>
<feature type="domain" description="C1q" evidence="17">
    <location>
        <begin position="110"/>
        <end position="245"/>
    </location>
</feature>
<reference evidence="19" key="5">
    <citation type="submission" date="2025-05" db="UniProtKB">
        <authorList>
            <consortium name="Ensembl"/>
        </authorList>
    </citation>
    <scope>IDENTIFICATION</scope>
</reference>
<dbReference type="CTD" id="712"/>
<dbReference type="GO" id="GO:0098978">
    <property type="term" value="C:glutamatergic synapse"/>
    <property type="evidence" value="ECO:0007669"/>
    <property type="project" value="Ensembl"/>
</dbReference>
<evidence type="ECO:0000256" key="10">
    <source>
        <dbReference type="ARBA" id="ARBA00023119"/>
    </source>
</evidence>
<dbReference type="SMART" id="SM00110">
    <property type="entry name" value="C1Q"/>
    <property type="match status" value="1"/>
</dbReference>
<organism evidence="19 20">
    <name type="scientific">Rhinolophus ferrumequinum</name>
    <name type="common">Greater horseshoe bat</name>
    <dbReference type="NCBI Taxonomy" id="59479"/>
    <lineage>
        <taxon>Eukaryota</taxon>
        <taxon>Metazoa</taxon>
        <taxon>Chordata</taxon>
        <taxon>Craniata</taxon>
        <taxon>Vertebrata</taxon>
        <taxon>Euteleostomi</taxon>
        <taxon>Mammalia</taxon>
        <taxon>Eutheria</taxon>
        <taxon>Laurasiatheria</taxon>
        <taxon>Chiroptera</taxon>
        <taxon>Yinpterochiroptera</taxon>
        <taxon>Rhinolophoidea</taxon>
        <taxon>Rhinolophidae</taxon>
        <taxon>Rhinolophinae</taxon>
        <taxon>Rhinolophus</taxon>
    </lineage>
</organism>
<keyword evidence="7" id="KW-0677">Repeat</keyword>
<dbReference type="GO" id="GO:0045087">
    <property type="term" value="P:innate immune response"/>
    <property type="evidence" value="ECO:0007669"/>
    <property type="project" value="UniProtKB-KW"/>
</dbReference>
<keyword evidence="12" id="KW-0325">Glycoprotein</keyword>
<dbReference type="GO" id="GO:0048143">
    <property type="term" value="P:astrocyte activation"/>
    <property type="evidence" value="ECO:0007669"/>
    <property type="project" value="Ensembl"/>
</dbReference>
<dbReference type="GO" id="GO:0009986">
    <property type="term" value="C:cell surface"/>
    <property type="evidence" value="ECO:0007669"/>
    <property type="project" value="UniProtKB-SubCell"/>
</dbReference>
<evidence type="ECO:0000259" key="17">
    <source>
        <dbReference type="PROSITE" id="PS50871"/>
    </source>
</evidence>
<gene>
    <name evidence="19" type="primary">C1QA</name>
    <name evidence="18" type="ORF">mRhiFer1_001806</name>
</gene>
<dbReference type="Pfam" id="PF01391">
    <property type="entry name" value="Collagen"/>
    <property type="match status" value="1"/>
</dbReference>
<dbReference type="Ensembl" id="ENSRFET00010001385.1">
    <property type="protein sequence ID" value="ENSRFEP00010001249.1"/>
    <property type="gene ID" value="ENSRFEG00010000948.1"/>
</dbReference>
<dbReference type="GeneTree" id="ENSGT00940000162143"/>
<dbReference type="OMA" id="MEGPQGW"/>
<dbReference type="GO" id="GO:0150062">
    <property type="term" value="P:complement-mediated synapse pruning"/>
    <property type="evidence" value="ECO:0007669"/>
    <property type="project" value="Ensembl"/>
</dbReference>
<evidence type="ECO:0000313" key="19">
    <source>
        <dbReference type="Ensembl" id="ENSRFEP00010001249.1"/>
    </source>
</evidence>